<dbReference type="GO" id="GO:0008320">
    <property type="term" value="F:protein transmembrane transporter activity"/>
    <property type="evidence" value="ECO:0007669"/>
    <property type="project" value="UniProtKB-UniRule"/>
</dbReference>
<evidence type="ECO:0000256" key="4">
    <source>
        <dbReference type="ARBA" id="ARBA00022692"/>
    </source>
</evidence>
<dbReference type="OrthoDB" id="5245163at2"/>
<dbReference type="Pfam" id="PF02416">
    <property type="entry name" value="TatA_B_E"/>
    <property type="match status" value="1"/>
</dbReference>
<dbReference type="STRING" id="208480.SAMN02910418_01457"/>
<evidence type="ECO:0000256" key="9">
    <source>
        <dbReference type="HAMAP-Rule" id="MF_00236"/>
    </source>
</evidence>
<dbReference type="PANTHER" id="PTHR42982:SF1">
    <property type="entry name" value="SEC-INDEPENDENT PROTEIN TRANSLOCASE PROTEIN TATA"/>
    <property type="match status" value="1"/>
</dbReference>
<accession>A0A1Q5Q3C9</accession>
<evidence type="ECO:0000256" key="3">
    <source>
        <dbReference type="ARBA" id="ARBA00022475"/>
    </source>
</evidence>
<sequence>MPNLRPMEIIIILLVIIVIFGAAKLPNIAQNVGKSMKVFKKEVKELREDDDDKPTDPYQATGGVKVDPQPYTPPQQPQQQPQQPQQGGNVDPNSPLS</sequence>
<dbReference type="HAMAP" id="MF_00236">
    <property type="entry name" value="TatA_E"/>
    <property type="match status" value="1"/>
</dbReference>
<keyword evidence="6 9" id="KW-1133">Transmembrane helix</keyword>
<evidence type="ECO:0000256" key="1">
    <source>
        <dbReference type="ARBA" id="ARBA00004162"/>
    </source>
</evidence>
<dbReference type="InterPro" id="IPR006312">
    <property type="entry name" value="TatA/E"/>
</dbReference>
<proteinExistence type="inferred from homology"/>
<comment type="subcellular location">
    <subcellularLocation>
        <location evidence="1 9">Cell membrane</location>
        <topology evidence="1 9">Single-pass membrane protein</topology>
    </subcellularLocation>
</comment>
<dbReference type="AlphaFoldDB" id="A0A1Q5Q3C9"/>
<comment type="subunit">
    <text evidence="9">The Tat system comprises two distinct complexes: a TatABC complex, containing multiple copies of TatA, TatB and TatC subunits, and a separate TatA complex, containing only TatA subunits. Substrates initially bind to the TatABC complex, which probably triggers association of the separate TatA complex to form the active translocon.</text>
</comment>
<organism evidence="11 12">
    <name type="scientific">Bowdeniella nasicola</name>
    <dbReference type="NCBI Taxonomy" id="208480"/>
    <lineage>
        <taxon>Bacteria</taxon>
        <taxon>Bacillati</taxon>
        <taxon>Actinomycetota</taxon>
        <taxon>Actinomycetes</taxon>
        <taxon>Actinomycetales</taxon>
        <taxon>Actinomycetaceae</taxon>
        <taxon>Bowdeniella</taxon>
    </lineage>
</organism>
<keyword evidence="8 9" id="KW-0472">Membrane</keyword>
<dbReference type="PANTHER" id="PTHR42982">
    <property type="entry name" value="SEC-INDEPENDENT PROTEIN TRANSLOCASE PROTEIN TATA"/>
    <property type="match status" value="1"/>
</dbReference>
<dbReference type="NCBIfam" id="NF001854">
    <property type="entry name" value="PRK00575.1"/>
    <property type="match status" value="1"/>
</dbReference>
<dbReference type="InterPro" id="IPR003369">
    <property type="entry name" value="TatA/B/E"/>
</dbReference>
<evidence type="ECO:0000313" key="11">
    <source>
        <dbReference type="EMBL" id="OKL54285.1"/>
    </source>
</evidence>
<dbReference type="Proteomes" id="UP000185628">
    <property type="component" value="Unassembled WGS sequence"/>
</dbReference>
<dbReference type="GO" id="GO:0033281">
    <property type="term" value="C:TAT protein transport complex"/>
    <property type="evidence" value="ECO:0007669"/>
    <property type="project" value="UniProtKB-UniRule"/>
</dbReference>
<evidence type="ECO:0000256" key="7">
    <source>
        <dbReference type="ARBA" id="ARBA00023010"/>
    </source>
</evidence>
<evidence type="ECO:0000256" key="6">
    <source>
        <dbReference type="ARBA" id="ARBA00022989"/>
    </source>
</evidence>
<evidence type="ECO:0000256" key="10">
    <source>
        <dbReference type="SAM" id="MobiDB-lite"/>
    </source>
</evidence>
<dbReference type="NCBIfam" id="TIGR01411">
    <property type="entry name" value="tatAE"/>
    <property type="match status" value="1"/>
</dbReference>
<gene>
    <name evidence="9" type="primary">tatA</name>
    <name evidence="11" type="ORF">BSZ39_04785</name>
</gene>
<keyword evidence="7 9" id="KW-0811">Translocation</keyword>
<feature type="compositionally biased region" description="Polar residues" evidence="10">
    <location>
        <begin position="87"/>
        <end position="97"/>
    </location>
</feature>
<evidence type="ECO:0000313" key="12">
    <source>
        <dbReference type="Proteomes" id="UP000185628"/>
    </source>
</evidence>
<dbReference type="Gene3D" id="1.20.5.3310">
    <property type="match status" value="1"/>
</dbReference>
<evidence type="ECO:0000256" key="2">
    <source>
        <dbReference type="ARBA" id="ARBA00022448"/>
    </source>
</evidence>
<keyword evidence="5 9" id="KW-0653">Protein transport</keyword>
<keyword evidence="4 9" id="KW-0812">Transmembrane</keyword>
<dbReference type="RefSeq" id="WP_073716241.1">
    <property type="nucleotide sequence ID" value="NZ_MQVR01000020.1"/>
</dbReference>
<keyword evidence="2 9" id="KW-0813">Transport</keyword>
<keyword evidence="3 9" id="KW-1003">Cell membrane</keyword>
<evidence type="ECO:0000256" key="5">
    <source>
        <dbReference type="ARBA" id="ARBA00022927"/>
    </source>
</evidence>
<name>A0A1Q5Q3C9_9ACTO</name>
<dbReference type="EMBL" id="MQVR01000020">
    <property type="protein sequence ID" value="OKL54285.1"/>
    <property type="molecule type" value="Genomic_DNA"/>
</dbReference>
<protein>
    <recommendedName>
        <fullName evidence="9">Sec-independent protein translocase protein TatA</fullName>
    </recommendedName>
</protein>
<comment type="caution">
    <text evidence="11">The sequence shown here is derived from an EMBL/GenBank/DDBJ whole genome shotgun (WGS) entry which is preliminary data.</text>
</comment>
<feature type="compositionally biased region" description="Low complexity" evidence="10">
    <location>
        <begin position="77"/>
        <end position="86"/>
    </location>
</feature>
<evidence type="ECO:0000256" key="8">
    <source>
        <dbReference type="ARBA" id="ARBA00023136"/>
    </source>
</evidence>
<dbReference type="GO" id="GO:0043953">
    <property type="term" value="P:protein transport by the Tat complex"/>
    <property type="evidence" value="ECO:0007669"/>
    <property type="project" value="UniProtKB-UniRule"/>
</dbReference>
<comment type="function">
    <text evidence="9">Part of the twin-arginine translocation (Tat) system that transports large folded proteins containing a characteristic twin-arginine motif in their signal peptide across membranes. TatA could form the protein-conducting channel of the Tat system.</text>
</comment>
<reference evidence="12" key="1">
    <citation type="submission" date="2016-12" db="EMBL/GenBank/DDBJ databases">
        <authorList>
            <person name="Meng X."/>
        </authorList>
    </citation>
    <scope>NUCLEOTIDE SEQUENCE [LARGE SCALE GENOMIC DNA]</scope>
    <source>
        <strain evidence="12">DSM 19116</strain>
    </source>
</reference>
<comment type="similarity">
    <text evidence="9">Belongs to the TatA/E family.</text>
</comment>
<feature type="region of interest" description="Disordered" evidence="10">
    <location>
        <begin position="45"/>
        <end position="97"/>
    </location>
</feature>
<keyword evidence="12" id="KW-1185">Reference proteome</keyword>